<dbReference type="OrthoDB" id="2310150at2759"/>
<dbReference type="PANTHER" id="PTHR43364">
    <property type="entry name" value="NADH-SPECIFIC METHYLGLYOXAL REDUCTASE-RELATED"/>
    <property type="match status" value="1"/>
</dbReference>
<evidence type="ECO:0000313" key="4">
    <source>
        <dbReference type="Proteomes" id="UP000236333"/>
    </source>
</evidence>
<dbReference type="SUPFAM" id="SSF51430">
    <property type="entry name" value="NAD(P)-linked oxidoreductase"/>
    <property type="match status" value="1"/>
</dbReference>
<dbReference type="InterPro" id="IPR036812">
    <property type="entry name" value="NAD(P)_OxRdtase_dom_sf"/>
</dbReference>
<dbReference type="GO" id="GO:0016491">
    <property type="term" value="F:oxidoreductase activity"/>
    <property type="evidence" value="ECO:0007669"/>
    <property type="project" value="UniProtKB-KW"/>
</dbReference>
<proteinExistence type="predicted"/>
<dbReference type="Pfam" id="PF00248">
    <property type="entry name" value="Aldo_ket_red"/>
    <property type="match status" value="1"/>
</dbReference>
<protein>
    <submittedName>
        <fullName evidence="3">Protein tas</fullName>
    </submittedName>
</protein>
<dbReference type="Proteomes" id="UP000236333">
    <property type="component" value="Unassembled WGS sequence"/>
</dbReference>
<feature type="non-terminal residue" evidence="3">
    <location>
        <position position="201"/>
    </location>
</feature>
<accession>A0A2J7ZGY2</accession>
<evidence type="ECO:0000313" key="3">
    <source>
        <dbReference type="EMBL" id="PNG99507.1"/>
    </source>
</evidence>
<dbReference type="InterPro" id="IPR050523">
    <property type="entry name" value="AKR_Detox_Biosynth"/>
</dbReference>
<comment type="caution">
    <text evidence="3">The sequence shown here is derived from an EMBL/GenBank/DDBJ whole genome shotgun (WGS) entry which is preliminary data.</text>
</comment>
<reference evidence="3 4" key="1">
    <citation type="journal article" date="2017" name="Mol. Biol. Evol.">
        <title>The 4-celled Tetrabaena socialis nuclear genome reveals the essential components for genetic control of cell number at the origin of multicellularity in the volvocine lineage.</title>
        <authorList>
            <person name="Featherston J."/>
            <person name="Arakaki Y."/>
            <person name="Hanschen E.R."/>
            <person name="Ferris P.J."/>
            <person name="Michod R.E."/>
            <person name="Olson B.J.S.C."/>
            <person name="Nozaki H."/>
            <person name="Durand P.M."/>
        </authorList>
    </citation>
    <scope>NUCLEOTIDE SEQUENCE [LARGE SCALE GENOMIC DNA]</scope>
    <source>
        <strain evidence="3 4">NIES-571</strain>
    </source>
</reference>
<evidence type="ECO:0000259" key="2">
    <source>
        <dbReference type="Pfam" id="PF00248"/>
    </source>
</evidence>
<dbReference type="AlphaFoldDB" id="A0A2J7ZGY2"/>
<sequence length="201" mass="21617">ASSSGALSLQISSRAAPVFSPNFPLARLAAAPRGRAKPLAANRRFNAAARPPRPGNSFKYGACPRRLSVPQVRYVGVSNETSLGVSEFSNAARAAGLPKIQTIQNAYSLLVRVPFETDLAETCRHHHVSLLAYSPLAGGMLSAKYNHRSDAELQSARFNLFPGYMARYKMSAVQEAVGEYEKVAVKHGMTPAALALAWCKS</sequence>
<dbReference type="EMBL" id="PGGS01002730">
    <property type="protein sequence ID" value="PNG99507.1"/>
    <property type="molecule type" value="Genomic_DNA"/>
</dbReference>
<dbReference type="Gene3D" id="3.20.20.100">
    <property type="entry name" value="NADP-dependent oxidoreductase domain"/>
    <property type="match status" value="1"/>
</dbReference>
<organism evidence="3 4">
    <name type="scientific">Tetrabaena socialis</name>
    <dbReference type="NCBI Taxonomy" id="47790"/>
    <lineage>
        <taxon>Eukaryota</taxon>
        <taxon>Viridiplantae</taxon>
        <taxon>Chlorophyta</taxon>
        <taxon>core chlorophytes</taxon>
        <taxon>Chlorophyceae</taxon>
        <taxon>CS clade</taxon>
        <taxon>Chlamydomonadales</taxon>
        <taxon>Tetrabaenaceae</taxon>
        <taxon>Tetrabaena</taxon>
    </lineage>
</organism>
<feature type="non-terminal residue" evidence="3">
    <location>
        <position position="1"/>
    </location>
</feature>
<dbReference type="InterPro" id="IPR023210">
    <property type="entry name" value="NADP_OxRdtase_dom"/>
</dbReference>
<keyword evidence="1" id="KW-0560">Oxidoreductase</keyword>
<gene>
    <name evidence="3" type="ORF">TSOC_014710</name>
</gene>
<keyword evidence="4" id="KW-1185">Reference proteome</keyword>
<name>A0A2J7ZGY2_9CHLO</name>
<evidence type="ECO:0000256" key="1">
    <source>
        <dbReference type="ARBA" id="ARBA00023002"/>
    </source>
</evidence>
<feature type="domain" description="NADP-dependent oxidoreductase" evidence="2">
    <location>
        <begin position="72"/>
        <end position="199"/>
    </location>
</feature>
<dbReference type="PANTHER" id="PTHR43364:SF4">
    <property type="entry name" value="NAD(P)-LINKED OXIDOREDUCTASE SUPERFAMILY PROTEIN"/>
    <property type="match status" value="1"/>
</dbReference>